<reference evidence="1 2" key="1">
    <citation type="journal article" date="2019" name="Proc. Natl. Acad. Sci. U.S.A.">
        <title>Regulatory changes in pterin and carotenoid genes underlie balanced color polymorphisms in the wall lizard.</title>
        <authorList>
            <person name="Andrade P."/>
            <person name="Pinho C."/>
            <person name="Perez I de Lanuza G."/>
            <person name="Afonso S."/>
            <person name="Brejcha J."/>
            <person name="Rubin C.J."/>
            <person name="Wallerman O."/>
            <person name="Pereira P."/>
            <person name="Sabatino S.J."/>
            <person name="Bellati A."/>
            <person name="Pellitteri-Rosa D."/>
            <person name="Bosakova Z."/>
            <person name="Bunikis I."/>
            <person name="Carretero M.A."/>
            <person name="Feiner N."/>
            <person name="Marsik P."/>
            <person name="Pauperio F."/>
            <person name="Salvi D."/>
            <person name="Soler L."/>
            <person name="While G.M."/>
            <person name="Uller T."/>
            <person name="Font E."/>
            <person name="Andersson L."/>
            <person name="Carneiro M."/>
        </authorList>
    </citation>
    <scope>NUCLEOTIDE SEQUENCE</scope>
</reference>
<dbReference type="Proteomes" id="UP000472272">
    <property type="component" value="Chromosome 2"/>
</dbReference>
<dbReference type="AlphaFoldDB" id="A0A670ICL5"/>
<evidence type="ECO:0000313" key="2">
    <source>
        <dbReference type="Proteomes" id="UP000472272"/>
    </source>
</evidence>
<sequence length="101" mass="10810">MAQHTVSHRNALKINQCVPMETGFRPGPGTVCPPTSSEGWGGGERAFLPTASLQKAVLKAGGGKKSPSPHLLLRKLQGQEGFAAARQHFKAMPIGKFEFEI</sequence>
<organism evidence="1 2">
    <name type="scientific">Podarcis muralis</name>
    <name type="common">Wall lizard</name>
    <name type="synonym">Lacerta muralis</name>
    <dbReference type="NCBI Taxonomy" id="64176"/>
    <lineage>
        <taxon>Eukaryota</taxon>
        <taxon>Metazoa</taxon>
        <taxon>Chordata</taxon>
        <taxon>Craniata</taxon>
        <taxon>Vertebrata</taxon>
        <taxon>Euteleostomi</taxon>
        <taxon>Lepidosauria</taxon>
        <taxon>Squamata</taxon>
        <taxon>Bifurcata</taxon>
        <taxon>Unidentata</taxon>
        <taxon>Episquamata</taxon>
        <taxon>Laterata</taxon>
        <taxon>Lacertibaenia</taxon>
        <taxon>Lacertidae</taxon>
        <taxon>Podarcis</taxon>
    </lineage>
</organism>
<name>A0A670ICL5_PODMU</name>
<dbReference type="Ensembl" id="ENSPMRT00000010087.1">
    <property type="protein sequence ID" value="ENSPMRP00000009456.1"/>
    <property type="gene ID" value="ENSPMRG00000006345.1"/>
</dbReference>
<evidence type="ECO:0000313" key="1">
    <source>
        <dbReference type="Ensembl" id="ENSPMRP00000009456.1"/>
    </source>
</evidence>
<keyword evidence="2" id="KW-1185">Reference proteome</keyword>
<protein>
    <submittedName>
        <fullName evidence="1">Uncharacterized protein</fullName>
    </submittedName>
</protein>
<reference evidence="1" key="2">
    <citation type="submission" date="2025-08" db="UniProtKB">
        <authorList>
            <consortium name="Ensembl"/>
        </authorList>
    </citation>
    <scope>IDENTIFICATION</scope>
</reference>
<proteinExistence type="predicted"/>
<accession>A0A670ICL5</accession>
<reference evidence="1" key="3">
    <citation type="submission" date="2025-09" db="UniProtKB">
        <authorList>
            <consortium name="Ensembl"/>
        </authorList>
    </citation>
    <scope>IDENTIFICATION</scope>
</reference>